<reference evidence="1" key="1">
    <citation type="submission" date="2016-06" db="EMBL/GenBank/DDBJ databases">
        <title>Pandoraea oxalativorans DSM 23570 Genome Sequencing.</title>
        <authorList>
            <person name="Ee R."/>
            <person name="Lim Y.-L."/>
            <person name="Yong D."/>
            <person name="Yin W.-F."/>
            <person name="Chan K.-G."/>
        </authorList>
    </citation>
    <scope>NUCLEOTIDE SEQUENCE</scope>
    <source>
        <strain evidence="1">DSM 23570</strain>
    </source>
</reference>
<evidence type="ECO:0008006" key="3">
    <source>
        <dbReference type="Google" id="ProtNLM"/>
    </source>
</evidence>
<name>A0A0E3U749_9BURK</name>
<dbReference type="PATRIC" id="fig|573737.6.peg.3992"/>
<organism evidence="1 2">
    <name type="scientific">Pandoraea oxalativorans</name>
    <dbReference type="NCBI Taxonomy" id="573737"/>
    <lineage>
        <taxon>Bacteria</taxon>
        <taxon>Pseudomonadati</taxon>
        <taxon>Pseudomonadota</taxon>
        <taxon>Betaproteobacteria</taxon>
        <taxon>Burkholderiales</taxon>
        <taxon>Burkholderiaceae</taxon>
        <taxon>Pandoraea</taxon>
    </lineage>
</organism>
<dbReference type="Proteomes" id="UP000035050">
    <property type="component" value="Chromosome"/>
</dbReference>
<dbReference type="Gene3D" id="2.60.120.260">
    <property type="entry name" value="Galactose-binding domain-like"/>
    <property type="match status" value="1"/>
</dbReference>
<dbReference type="HOGENOM" id="CLU_1401282_0_0_4"/>
<protein>
    <recommendedName>
        <fullName evidence="3">CBM-cenC domain-containing protein</fullName>
    </recommendedName>
</protein>
<gene>
    <name evidence="1" type="ORF">MB84_15350</name>
</gene>
<evidence type="ECO:0000313" key="2">
    <source>
        <dbReference type="Proteomes" id="UP000035050"/>
    </source>
</evidence>
<dbReference type="KEGG" id="pox:MB84_15350"/>
<keyword evidence="2" id="KW-1185">Reference proteome</keyword>
<evidence type="ECO:0000313" key="1">
    <source>
        <dbReference type="EMBL" id="AKC70569.1"/>
    </source>
</evidence>
<proteinExistence type="predicted"/>
<sequence>MCNPAISVKLYRIHALRELARWGAAMAEKPTSGELFVNGDFATGDFTGWTVVNDEYMSVVPNEGRRVAVLKPVPYGARIYLSQLVVRDRSDGDYVVGFWVRTSDANGDSVPGVTRRTAVQMWVHPRDNLGDGLWRSMSGAATSSWAKYTWQFSIKGRRNQDFEIVFQNERRRPDGLSTLPAGRDGYHTILGPNEGAAPAALDDDDNCSFAVRDVTLFRA</sequence>
<dbReference type="EMBL" id="CP011253">
    <property type="protein sequence ID" value="AKC70569.1"/>
    <property type="molecule type" value="Genomic_DNA"/>
</dbReference>
<dbReference type="AlphaFoldDB" id="A0A0E3U749"/>
<accession>A0A0E3U749</accession>